<keyword evidence="3" id="KW-0274">FAD</keyword>
<keyword evidence="7" id="KW-1185">Reference proteome</keyword>
<dbReference type="InterPro" id="IPR036188">
    <property type="entry name" value="FAD/NAD-bd_sf"/>
</dbReference>
<comment type="caution">
    <text evidence="6">The sequence shown here is derived from an EMBL/GenBank/DDBJ whole genome shotgun (WGS) entry which is preliminary data.</text>
</comment>
<evidence type="ECO:0000256" key="1">
    <source>
        <dbReference type="ARBA" id="ARBA00001974"/>
    </source>
</evidence>
<evidence type="ECO:0000256" key="3">
    <source>
        <dbReference type="ARBA" id="ARBA00022827"/>
    </source>
</evidence>
<dbReference type="EMBL" id="LANJ01000011">
    <property type="protein sequence ID" value="KKC39727.1"/>
    <property type="molecule type" value="Genomic_DNA"/>
</dbReference>
<name>A0A0F5QFH6_9HYPH</name>
<dbReference type="InterPro" id="IPR006076">
    <property type="entry name" value="FAD-dep_OxRdtase"/>
</dbReference>
<feature type="domain" description="FAD dependent oxidoreductase" evidence="5">
    <location>
        <begin position="6"/>
        <end position="369"/>
    </location>
</feature>
<dbReference type="PANTHER" id="PTHR10961">
    <property type="entry name" value="PEROXISOMAL SARCOSINE OXIDASE"/>
    <property type="match status" value="1"/>
</dbReference>
<sequence>MTESFDVAVIGLGAMGSAALYQLAKRNVRVVGIDRFAPPHAHGSTHGETRITRRGIGEGEAYVPLAMRSHEIWRELEAETGQKMLFEVGSLIISEQDDNVARPGRTGFIRRSIGAAERYGITHEILSADDIRCRFPNLTPQDSEIGYFEPGGGYLWPERCVSAQLDLAAKHGATTYLGERVLSVTAESDGVRIVTDQRTILAGQAIVSAGAWAGQLLGAPFDRVLRATRQVMHWFALAPDAPKEWAQSPVYMWPHGDEQDGFFYGFPSTDGVSVKTAGEFYGASSDPDAIDRVVPETESTLMHATHLAGRLAGVTAKPVKTATCIYTQTADSAFLIDRHPEYANILVASPCSGHGFKHSAAIGENLAHWTLDGAPVVDLSAFALGRLL</sequence>
<dbReference type="RefSeq" id="WP_046138046.1">
    <property type="nucleotide sequence ID" value="NZ_LANJ01000011.1"/>
</dbReference>
<protein>
    <recommendedName>
        <fullName evidence="5">FAD dependent oxidoreductase domain-containing protein</fullName>
    </recommendedName>
</protein>
<dbReference type="STRING" id="1293439.WH87_06170"/>
<accession>A0A0F5QFH6</accession>
<dbReference type="OrthoDB" id="9806257at2"/>
<gene>
    <name evidence="6" type="ORF">WH87_06170</name>
</gene>
<reference evidence="6 7" key="1">
    <citation type="submission" date="2015-03" db="EMBL/GenBank/DDBJ databases">
        <authorList>
            <person name="Lepp D."/>
            <person name="Hassan Y.I."/>
            <person name="Li X.-Z."/>
            <person name="Zhou T."/>
        </authorList>
    </citation>
    <scope>NUCLEOTIDE SEQUENCE [LARGE SCALE GENOMIC DNA]</scope>
    <source>
        <strain evidence="6 7">E84</strain>
    </source>
</reference>
<dbReference type="NCBIfam" id="NF008425">
    <property type="entry name" value="PRK11259.1"/>
    <property type="match status" value="1"/>
</dbReference>
<evidence type="ECO:0000256" key="4">
    <source>
        <dbReference type="ARBA" id="ARBA00023002"/>
    </source>
</evidence>
<keyword evidence="4" id="KW-0560">Oxidoreductase</keyword>
<keyword evidence="2" id="KW-0285">Flavoprotein</keyword>
<evidence type="ECO:0000256" key="2">
    <source>
        <dbReference type="ARBA" id="ARBA00022630"/>
    </source>
</evidence>
<dbReference type="SUPFAM" id="SSF51905">
    <property type="entry name" value="FAD/NAD(P)-binding domain"/>
    <property type="match status" value="1"/>
</dbReference>
<dbReference type="PATRIC" id="fig|1293439.3.peg.801"/>
<dbReference type="GO" id="GO:0050660">
    <property type="term" value="F:flavin adenine dinucleotide binding"/>
    <property type="evidence" value="ECO:0007669"/>
    <property type="project" value="InterPro"/>
</dbReference>
<organism evidence="6 7">
    <name type="scientific">Devosia epidermidihirudinis</name>
    <dbReference type="NCBI Taxonomy" id="1293439"/>
    <lineage>
        <taxon>Bacteria</taxon>
        <taxon>Pseudomonadati</taxon>
        <taxon>Pseudomonadota</taxon>
        <taxon>Alphaproteobacteria</taxon>
        <taxon>Hyphomicrobiales</taxon>
        <taxon>Devosiaceae</taxon>
        <taxon>Devosia</taxon>
    </lineage>
</organism>
<dbReference type="AlphaFoldDB" id="A0A0F5QFH6"/>
<dbReference type="SUPFAM" id="SSF54373">
    <property type="entry name" value="FAD-linked reductases, C-terminal domain"/>
    <property type="match status" value="1"/>
</dbReference>
<dbReference type="Gene3D" id="3.50.50.60">
    <property type="entry name" value="FAD/NAD(P)-binding domain"/>
    <property type="match status" value="1"/>
</dbReference>
<dbReference type="PANTHER" id="PTHR10961:SF7">
    <property type="entry name" value="FAD DEPENDENT OXIDOREDUCTASE DOMAIN-CONTAINING PROTEIN"/>
    <property type="match status" value="1"/>
</dbReference>
<evidence type="ECO:0000313" key="6">
    <source>
        <dbReference type="EMBL" id="KKC39727.1"/>
    </source>
</evidence>
<evidence type="ECO:0000313" key="7">
    <source>
        <dbReference type="Proteomes" id="UP000033411"/>
    </source>
</evidence>
<dbReference type="InterPro" id="IPR045170">
    <property type="entry name" value="MTOX"/>
</dbReference>
<comment type="cofactor">
    <cofactor evidence="1">
        <name>FAD</name>
        <dbReference type="ChEBI" id="CHEBI:57692"/>
    </cofactor>
</comment>
<dbReference type="GO" id="GO:0008115">
    <property type="term" value="F:sarcosine oxidase activity"/>
    <property type="evidence" value="ECO:0007669"/>
    <property type="project" value="TreeGrafter"/>
</dbReference>
<dbReference type="Proteomes" id="UP000033411">
    <property type="component" value="Unassembled WGS sequence"/>
</dbReference>
<evidence type="ECO:0000259" key="5">
    <source>
        <dbReference type="Pfam" id="PF01266"/>
    </source>
</evidence>
<dbReference type="Pfam" id="PF01266">
    <property type="entry name" value="DAO"/>
    <property type="match status" value="1"/>
</dbReference>
<proteinExistence type="predicted"/>
<dbReference type="Gene3D" id="3.30.9.10">
    <property type="entry name" value="D-Amino Acid Oxidase, subunit A, domain 2"/>
    <property type="match status" value="1"/>
</dbReference>